<evidence type="ECO:0000256" key="1">
    <source>
        <dbReference type="ARBA" id="ARBA00004127"/>
    </source>
</evidence>
<feature type="region of interest" description="Disordered" evidence="5">
    <location>
        <begin position="300"/>
        <end position="444"/>
    </location>
</feature>
<dbReference type="AlphaFoldDB" id="A0AAN8IRI2"/>
<evidence type="ECO:0000256" key="3">
    <source>
        <dbReference type="ARBA" id="ARBA00022989"/>
    </source>
</evidence>
<comment type="caution">
    <text evidence="7">The sequence shown here is derived from an EMBL/GenBank/DDBJ whole genome shotgun (WGS) entry which is preliminary data.</text>
</comment>
<dbReference type="GO" id="GO:0007096">
    <property type="term" value="P:regulation of exit from mitosis"/>
    <property type="evidence" value="ECO:0007669"/>
    <property type="project" value="TreeGrafter"/>
</dbReference>
<proteinExistence type="predicted"/>
<feature type="compositionally biased region" description="Low complexity" evidence="5">
    <location>
        <begin position="308"/>
        <end position="328"/>
    </location>
</feature>
<organism evidence="7 8">
    <name type="scientific">Knufia fluminis</name>
    <dbReference type="NCBI Taxonomy" id="191047"/>
    <lineage>
        <taxon>Eukaryota</taxon>
        <taxon>Fungi</taxon>
        <taxon>Dikarya</taxon>
        <taxon>Ascomycota</taxon>
        <taxon>Pezizomycotina</taxon>
        <taxon>Eurotiomycetes</taxon>
        <taxon>Chaetothyriomycetidae</taxon>
        <taxon>Chaetothyriales</taxon>
        <taxon>Trichomeriaceae</taxon>
        <taxon>Knufia</taxon>
    </lineage>
</organism>
<name>A0AAN8IRI2_9EURO</name>
<feature type="transmembrane region" description="Helical" evidence="6">
    <location>
        <begin position="42"/>
        <end position="60"/>
    </location>
</feature>
<protein>
    <recommendedName>
        <fullName evidence="9">Meiotically up-regulated gene 154 protein</fullName>
    </recommendedName>
</protein>
<feature type="compositionally biased region" description="Basic and acidic residues" evidence="5">
    <location>
        <begin position="398"/>
        <end position="412"/>
    </location>
</feature>
<evidence type="ECO:0000256" key="4">
    <source>
        <dbReference type="ARBA" id="ARBA00023136"/>
    </source>
</evidence>
<gene>
    <name evidence="7" type="ORF">OHC33_001588</name>
</gene>
<evidence type="ECO:0000313" key="8">
    <source>
        <dbReference type="Proteomes" id="UP001316803"/>
    </source>
</evidence>
<evidence type="ECO:0000256" key="6">
    <source>
        <dbReference type="SAM" id="Phobius"/>
    </source>
</evidence>
<sequence length="444" mass="49697">MPAYVRKQPLIERIKAWFDVYDVLLWLSEEIESHGWEQVEKAYAVPIGIGINLAFLIARANVGRRSKSYDDVFGETSSTGWGAAAAWFVVNMLTLICALNTFYTFFRKRHYRMFEAPVDVVPQTPSARRVKLNSSPVSSSPLRFLSAILGSDSAEARAHPDPHQDVWEVAVWDPLPVSLRLFCFFSPLHVVLYWLFLPTLPSDPRPSTTVVTALILAFLTSVQMSYMTKCFSQQSKDSALISKEVLNEYDTKFVKPRTTPLYRDVATQYSEAANTTEARDDKYNNVVAFPPAFVINRGFKTNPNPNYAQQTGTTTSAQTSSARPSTSTPDFRSPLPRQDFSSPIRPQTAIRQPTFRPNGGYSDGGSLGVYSHAQSPLRKAASTNFTPMKGSRGQYLRETAENRRSLSPEKRRSTPASGMVNANAASQRWGHLKPDKARRETGNF</sequence>
<keyword evidence="2 6" id="KW-0812">Transmembrane</keyword>
<evidence type="ECO:0008006" key="9">
    <source>
        <dbReference type="Google" id="ProtNLM"/>
    </source>
</evidence>
<dbReference type="PANTHER" id="PTHR28293">
    <property type="entry name" value="NUCLEAR RIM PROTEIN 1"/>
    <property type="match status" value="1"/>
</dbReference>
<dbReference type="PANTHER" id="PTHR28293:SF1">
    <property type="entry name" value="NUCLEAR RIM PROTEIN 1"/>
    <property type="match status" value="1"/>
</dbReference>
<keyword evidence="3 6" id="KW-1133">Transmembrane helix</keyword>
<keyword evidence="4 6" id="KW-0472">Membrane</keyword>
<evidence type="ECO:0000313" key="7">
    <source>
        <dbReference type="EMBL" id="KAK5957217.1"/>
    </source>
</evidence>
<feature type="compositionally biased region" description="Basic and acidic residues" evidence="5">
    <location>
        <begin position="432"/>
        <end position="444"/>
    </location>
</feature>
<feature type="transmembrane region" description="Helical" evidence="6">
    <location>
        <begin position="177"/>
        <end position="196"/>
    </location>
</feature>
<keyword evidence="8" id="KW-1185">Reference proteome</keyword>
<reference evidence="7 8" key="1">
    <citation type="submission" date="2022-12" db="EMBL/GenBank/DDBJ databases">
        <title>Genomic features and morphological characterization of a novel Knufia sp. strain isolated from spacecraft assembly facility.</title>
        <authorList>
            <person name="Teixeira M."/>
            <person name="Chander A.M."/>
            <person name="Stajich J.E."/>
            <person name="Venkateswaran K."/>
        </authorList>
    </citation>
    <scope>NUCLEOTIDE SEQUENCE [LARGE SCALE GENOMIC DNA]</scope>
    <source>
        <strain evidence="7 8">FJI-L2-BK-P2</strain>
    </source>
</reference>
<dbReference type="EMBL" id="JAKLMC020000003">
    <property type="protein sequence ID" value="KAK5957217.1"/>
    <property type="molecule type" value="Genomic_DNA"/>
</dbReference>
<feature type="compositionally biased region" description="Polar residues" evidence="5">
    <location>
        <begin position="339"/>
        <end position="351"/>
    </location>
</feature>
<comment type="subcellular location">
    <subcellularLocation>
        <location evidence="1">Endomembrane system</location>
        <topology evidence="1">Multi-pass membrane protein</topology>
    </subcellularLocation>
</comment>
<feature type="transmembrane region" description="Helical" evidence="6">
    <location>
        <begin position="80"/>
        <end position="103"/>
    </location>
</feature>
<evidence type="ECO:0000256" key="2">
    <source>
        <dbReference type="ARBA" id="ARBA00022692"/>
    </source>
</evidence>
<accession>A0AAN8IRI2</accession>
<feature type="transmembrane region" description="Helical" evidence="6">
    <location>
        <begin position="208"/>
        <end position="226"/>
    </location>
</feature>
<dbReference type="InterPro" id="IPR018819">
    <property type="entry name" value="Nur1/Mug154"/>
</dbReference>
<dbReference type="GO" id="GO:0012505">
    <property type="term" value="C:endomembrane system"/>
    <property type="evidence" value="ECO:0007669"/>
    <property type="project" value="UniProtKB-SubCell"/>
</dbReference>
<dbReference type="Proteomes" id="UP001316803">
    <property type="component" value="Unassembled WGS sequence"/>
</dbReference>
<dbReference type="GO" id="GO:0043007">
    <property type="term" value="P:maintenance of rDNA"/>
    <property type="evidence" value="ECO:0007669"/>
    <property type="project" value="TreeGrafter"/>
</dbReference>
<evidence type="ECO:0000256" key="5">
    <source>
        <dbReference type="SAM" id="MobiDB-lite"/>
    </source>
</evidence>
<dbReference type="Pfam" id="PF10332">
    <property type="entry name" value="DUF2418"/>
    <property type="match status" value="1"/>
</dbReference>